<dbReference type="EC" id="2.4.-.-" evidence="2"/>
<keyword evidence="2" id="KW-0328">Glycosyltransferase</keyword>
<dbReference type="Pfam" id="PF13692">
    <property type="entry name" value="Glyco_trans_1_4"/>
    <property type="match status" value="1"/>
</dbReference>
<dbReference type="PANTHER" id="PTHR45947:SF3">
    <property type="entry name" value="SULFOQUINOVOSYL TRANSFERASE SQD2"/>
    <property type="match status" value="1"/>
</dbReference>
<dbReference type="PANTHER" id="PTHR45947">
    <property type="entry name" value="SULFOQUINOVOSYL TRANSFERASE SQD2"/>
    <property type="match status" value="1"/>
</dbReference>
<name>A0AB39CJR9_9BURK</name>
<dbReference type="Pfam" id="PF13439">
    <property type="entry name" value="Glyco_transf_4"/>
    <property type="match status" value="1"/>
</dbReference>
<sequence length="365" mass="39173">MRILLVVTGLRMGGAERQVADLSERLAARGHAVAIAYLTGEAAVRPGDAVELHALGFSKTPFGVLRGCRCLARLIRAWRPDVVHSHMVHANLIARVIRLVAPVRRLICTAHSPAEGGRAVMWAYRLTDRLADLSTHVSREAVAAFERAGAVPRGRMRPVLNGVDVRMFSAAPGLRAQSRQRAGVRPGMRLLLSVGRLAGEKNHASLLRAFARLVQPCPDVALWIAGDGPLRPALLAQRAALGLDERVVFLGERHDVPDLMRAADVFVLSSRFEGFGLVVAEAMASGTLVVAADAGGVAEVLGGTGILVPPEDDAALARALVEALTMDSGRRAAMTASARRRVEDDLDIERVVDVWLELYRGETAC</sequence>
<dbReference type="EMBL" id="CP158252">
    <property type="protein sequence ID" value="XDJ42211.1"/>
    <property type="molecule type" value="Genomic_DNA"/>
</dbReference>
<dbReference type="SUPFAM" id="SSF53756">
    <property type="entry name" value="UDP-Glycosyltransferase/glycogen phosphorylase"/>
    <property type="match status" value="1"/>
</dbReference>
<accession>A0AB39CJR9</accession>
<evidence type="ECO:0000259" key="1">
    <source>
        <dbReference type="Pfam" id="PF13439"/>
    </source>
</evidence>
<reference evidence="2" key="1">
    <citation type="submission" date="2024-05" db="EMBL/GenBank/DDBJ databases">
        <authorList>
            <person name="Luo Y.-C."/>
            <person name="Nicholds J."/>
            <person name="Mortimer T."/>
            <person name="Maboni G."/>
        </authorList>
    </citation>
    <scope>NUCLEOTIDE SEQUENCE</scope>
    <source>
        <strain evidence="2">153920</strain>
    </source>
</reference>
<dbReference type="InterPro" id="IPR028098">
    <property type="entry name" value="Glyco_trans_4-like_N"/>
</dbReference>
<dbReference type="Gene3D" id="3.40.50.2000">
    <property type="entry name" value="Glycogen Phosphorylase B"/>
    <property type="match status" value="2"/>
</dbReference>
<protein>
    <submittedName>
        <fullName evidence="2">Glycosyltransferase</fullName>
        <ecNumber evidence="2">2.4.-.-</ecNumber>
    </submittedName>
</protein>
<gene>
    <name evidence="2" type="ORF">ABRY99_01165</name>
</gene>
<organism evidence="2">
    <name type="scientific">Castellaniella ginsengisoli</name>
    <dbReference type="NCBI Taxonomy" id="546114"/>
    <lineage>
        <taxon>Bacteria</taxon>
        <taxon>Pseudomonadati</taxon>
        <taxon>Pseudomonadota</taxon>
        <taxon>Betaproteobacteria</taxon>
        <taxon>Burkholderiales</taxon>
        <taxon>Alcaligenaceae</taxon>
        <taxon>Castellaniella</taxon>
    </lineage>
</organism>
<dbReference type="InterPro" id="IPR050194">
    <property type="entry name" value="Glycosyltransferase_grp1"/>
</dbReference>
<keyword evidence="2" id="KW-0808">Transferase</keyword>
<feature type="domain" description="Glycosyltransferase subfamily 4-like N-terminal" evidence="1">
    <location>
        <begin position="12"/>
        <end position="165"/>
    </location>
</feature>
<dbReference type="AlphaFoldDB" id="A0AB39CJR9"/>
<dbReference type="GO" id="GO:0016758">
    <property type="term" value="F:hexosyltransferase activity"/>
    <property type="evidence" value="ECO:0007669"/>
    <property type="project" value="TreeGrafter"/>
</dbReference>
<dbReference type="RefSeq" id="WP_368643545.1">
    <property type="nucleotide sequence ID" value="NZ_CP158252.1"/>
</dbReference>
<evidence type="ECO:0000313" key="2">
    <source>
        <dbReference type="EMBL" id="XDJ42211.1"/>
    </source>
</evidence>
<proteinExistence type="predicted"/>